<dbReference type="RefSeq" id="WP_273554444.1">
    <property type="nucleotide sequence ID" value="NZ_JAQRFI010000012.1"/>
</dbReference>
<organism evidence="4 5">
    <name type="scientific">Xenorhabdus yunnanensis</name>
    <dbReference type="NCBI Taxonomy" id="3025878"/>
    <lineage>
        <taxon>Bacteria</taxon>
        <taxon>Pseudomonadati</taxon>
        <taxon>Pseudomonadota</taxon>
        <taxon>Gammaproteobacteria</taxon>
        <taxon>Enterobacterales</taxon>
        <taxon>Morganellaceae</taxon>
        <taxon>Xenorhabdus</taxon>
    </lineage>
</organism>
<keyword evidence="2" id="KW-0812">Transmembrane</keyword>
<comment type="caution">
    <text evidence="4">The sequence shown here is derived from an EMBL/GenBank/DDBJ whole genome shotgun (WGS) entry which is preliminary data.</text>
</comment>
<name>A0ABT5LDE1_9GAMM</name>
<dbReference type="SUPFAM" id="SSF111369">
    <property type="entry name" value="HlyD-like secretion proteins"/>
    <property type="match status" value="2"/>
</dbReference>
<dbReference type="InterPro" id="IPR058633">
    <property type="entry name" value="EmrA/FarA_HH"/>
</dbReference>
<evidence type="ECO:0000256" key="2">
    <source>
        <dbReference type="SAM" id="Phobius"/>
    </source>
</evidence>
<comment type="subcellular location">
    <subcellularLocation>
        <location evidence="1">Cell envelope</location>
    </subcellularLocation>
</comment>
<evidence type="ECO:0000256" key="1">
    <source>
        <dbReference type="ARBA" id="ARBA00004196"/>
    </source>
</evidence>
<sequence>MGNNQIETMPEQPQEENNKKKRKIILSFVVLLFLFAGLAYMFYWYTVLRFYQSTDNAYVVGNQIQVMSQTHGSVKNIYVDNTDFVQQGDLLLTLDSADAKNTFEKSKYALAQAVRETRETILSNPKLLANVELKQLTLDKLKSNLTRREKLGKVNVIAVEELDHSRKAVDIAKADLKVAMQQYKINQALVMGTPLNKLPNIEKAASNLREAWLSLQRTKIYAPVSGYVSRRSVQVGSQINQSTPLMIIVPPDQIWVEANFKEVQFTDMRLGQSVKLISDFYGDSVTYQGRITGMDMGTGSAFSILPAQNATGNWIKVVQRLPVRIELDPKQVALNPLRIGLSMHVTIDTRETAGTTLADKTPQRVIYQTDVLSFNNNEIDEIIEQIIKSNASDDN</sequence>
<dbReference type="Proteomes" id="UP001217178">
    <property type="component" value="Unassembled WGS sequence"/>
</dbReference>
<dbReference type="Gene3D" id="2.40.50.100">
    <property type="match status" value="1"/>
</dbReference>
<keyword evidence="5" id="KW-1185">Reference proteome</keyword>
<dbReference type="Gene3D" id="2.40.30.170">
    <property type="match status" value="1"/>
</dbReference>
<evidence type="ECO:0000313" key="4">
    <source>
        <dbReference type="EMBL" id="MDC9589112.1"/>
    </source>
</evidence>
<dbReference type="Pfam" id="PF25885">
    <property type="entry name" value="HH_EMRA"/>
    <property type="match status" value="1"/>
</dbReference>
<evidence type="ECO:0000313" key="5">
    <source>
        <dbReference type="Proteomes" id="UP001217178"/>
    </source>
</evidence>
<keyword evidence="2" id="KW-1133">Transmembrane helix</keyword>
<dbReference type="NCBIfam" id="NF011715">
    <property type="entry name" value="PRK15136.1"/>
    <property type="match status" value="1"/>
</dbReference>
<dbReference type="InterPro" id="IPR050739">
    <property type="entry name" value="MFP"/>
</dbReference>
<feature type="domain" description="Multidrug export protein EmrA/FarA alpha-helical hairpin" evidence="3">
    <location>
        <begin position="98"/>
        <end position="218"/>
    </location>
</feature>
<dbReference type="PANTHER" id="PTHR30386">
    <property type="entry name" value="MEMBRANE FUSION SUBUNIT OF EMRAB-TOLC MULTIDRUG EFFLUX PUMP"/>
    <property type="match status" value="1"/>
</dbReference>
<dbReference type="EMBL" id="JAQRFI010000012">
    <property type="protein sequence ID" value="MDC9589112.1"/>
    <property type="molecule type" value="Genomic_DNA"/>
</dbReference>
<protein>
    <submittedName>
        <fullName evidence="4">Multidrug efflux MFS transporter periplasmic adaptor subunit EmrA</fullName>
    </submittedName>
</protein>
<accession>A0ABT5LDE1</accession>
<keyword evidence="2" id="KW-0472">Membrane</keyword>
<feature type="transmembrane region" description="Helical" evidence="2">
    <location>
        <begin position="24"/>
        <end position="45"/>
    </location>
</feature>
<gene>
    <name evidence="4" type="primary">emrA</name>
    <name evidence="4" type="ORF">PSI23_07205</name>
</gene>
<dbReference type="PANTHER" id="PTHR30386:SF19">
    <property type="entry name" value="MULTIDRUG EXPORT PROTEIN EMRA-RELATED"/>
    <property type="match status" value="1"/>
</dbReference>
<evidence type="ECO:0000259" key="3">
    <source>
        <dbReference type="Pfam" id="PF25885"/>
    </source>
</evidence>
<reference evidence="4 5" key="1">
    <citation type="submission" date="2023-02" db="EMBL/GenBank/DDBJ databases">
        <title>Entomopathogenic bacteria.</title>
        <authorList>
            <person name="Machado R.A."/>
        </authorList>
    </citation>
    <scope>NUCLEOTIDE SEQUENCE [LARGE SCALE GENOMIC DNA]</scope>
    <source>
        <strain evidence="4 5">XENO-10</strain>
    </source>
</reference>
<proteinExistence type="predicted"/>